<keyword evidence="11" id="KW-1185">Reference proteome</keyword>
<dbReference type="PANTHER" id="PTHR45921:SF2">
    <property type="entry name" value="T-CELL LEUKEMIA HOMEOBOX PROTEIN 1"/>
    <property type="match status" value="1"/>
</dbReference>
<feature type="region of interest" description="Disordered" evidence="8">
    <location>
        <begin position="1"/>
        <end position="28"/>
    </location>
</feature>
<comment type="caution">
    <text evidence="10">The sequence shown here is derived from an EMBL/GenBank/DDBJ whole genome shotgun (WGS) entry which is preliminary data.</text>
</comment>
<dbReference type="PANTHER" id="PTHR45921">
    <property type="entry name" value="IP01054P"/>
    <property type="match status" value="1"/>
</dbReference>
<dbReference type="CDD" id="cd00086">
    <property type="entry name" value="homeodomain"/>
    <property type="match status" value="1"/>
</dbReference>
<protein>
    <recommendedName>
        <fullName evidence="9">Homeobox domain-containing protein</fullName>
    </recommendedName>
</protein>
<accession>A0ABN9HXF4</accession>
<evidence type="ECO:0000313" key="10">
    <source>
        <dbReference type="EMBL" id="CAI9624198.1"/>
    </source>
</evidence>
<evidence type="ECO:0000256" key="4">
    <source>
        <dbReference type="ARBA" id="ARBA00023155"/>
    </source>
</evidence>
<keyword evidence="5 6" id="KW-0539">Nucleus</keyword>
<dbReference type="PROSITE" id="PS00027">
    <property type="entry name" value="HOMEOBOX_1"/>
    <property type="match status" value="1"/>
</dbReference>
<dbReference type="EMBL" id="CATNWA010021854">
    <property type="protein sequence ID" value="CAI9624198.1"/>
    <property type="molecule type" value="Genomic_DNA"/>
</dbReference>
<feature type="non-terminal residue" evidence="10">
    <location>
        <position position="1"/>
    </location>
</feature>
<keyword evidence="3 6" id="KW-0238">DNA-binding</keyword>
<evidence type="ECO:0000256" key="8">
    <source>
        <dbReference type="SAM" id="MobiDB-lite"/>
    </source>
</evidence>
<keyword evidence="4 6" id="KW-0371">Homeobox</keyword>
<dbReference type="Pfam" id="PF00046">
    <property type="entry name" value="Homeodomain"/>
    <property type="match status" value="1"/>
</dbReference>
<reference evidence="10" key="1">
    <citation type="submission" date="2023-05" db="EMBL/GenBank/DDBJ databases">
        <authorList>
            <person name="Stuckert A."/>
        </authorList>
    </citation>
    <scope>NUCLEOTIDE SEQUENCE</scope>
</reference>
<dbReference type="Proteomes" id="UP001162483">
    <property type="component" value="Unassembled WGS sequence"/>
</dbReference>
<proteinExistence type="predicted"/>
<dbReference type="InterPro" id="IPR042247">
    <property type="entry name" value="TLX1/2/3"/>
</dbReference>
<evidence type="ECO:0000256" key="7">
    <source>
        <dbReference type="RuleBase" id="RU000682"/>
    </source>
</evidence>
<feature type="domain" description="Homeobox" evidence="9">
    <location>
        <begin position="30"/>
        <end position="59"/>
    </location>
</feature>
<evidence type="ECO:0000259" key="9">
    <source>
        <dbReference type="PROSITE" id="PS50071"/>
    </source>
</evidence>
<dbReference type="PROSITE" id="PS50071">
    <property type="entry name" value="HOMEOBOX_2"/>
    <property type="match status" value="1"/>
</dbReference>
<evidence type="ECO:0000313" key="11">
    <source>
        <dbReference type="Proteomes" id="UP001162483"/>
    </source>
</evidence>
<evidence type="ECO:0000256" key="1">
    <source>
        <dbReference type="ARBA" id="ARBA00004123"/>
    </source>
</evidence>
<organism evidence="10 11">
    <name type="scientific">Staurois parvus</name>
    <dbReference type="NCBI Taxonomy" id="386267"/>
    <lineage>
        <taxon>Eukaryota</taxon>
        <taxon>Metazoa</taxon>
        <taxon>Chordata</taxon>
        <taxon>Craniata</taxon>
        <taxon>Vertebrata</taxon>
        <taxon>Euteleostomi</taxon>
        <taxon>Amphibia</taxon>
        <taxon>Batrachia</taxon>
        <taxon>Anura</taxon>
        <taxon>Neobatrachia</taxon>
        <taxon>Ranoidea</taxon>
        <taxon>Ranidae</taxon>
        <taxon>Staurois</taxon>
    </lineage>
</organism>
<sequence>PRRRSPAHRSPDYRSASWRRGSTDRSTWHRAERAALAKALKMTDAQVKTWFQNRRTKWR</sequence>
<dbReference type="InterPro" id="IPR017970">
    <property type="entry name" value="Homeobox_CS"/>
</dbReference>
<dbReference type="Gene3D" id="1.10.10.60">
    <property type="entry name" value="Homeodomain-like"/>
    <property type="match status" value="1"/>
</dbReference>
<dbReference type="InterPro" id="IPR009057">
    <property type="entry name" value="Homeodomain-like_sf"/>
</dbReference>
<dbReference type="InterPro" id="IPR001356">
    <property type="entry name" value="HD"/>
</dbReference>
<evidence type="ECO:0000256" key="3">
    <source>
        <dbReference type="ARBA" id="ARBA00023125"/>
    </source>
</evidence>
<evidence type="ECO:0000256" key="5">
    <source>
        <dbReference type="ARBA" id="ARBA00023242"/>
    </source>
</evidence>
<evidence type="ECO:0000256" key="2">
    <source>
        <dbReference type="ARBA" id="ARBA00022473"/>
    </source>
</evidence>
<dbReference type="SUPFAM" id="SSF46689">
    <property type="entry name" value="Homeodomain-like"/>
    <property type="match status" value="1"/>
</dbReference>
<keyword evidence="2" id="KW-0217">Developmental protein</keyword>
<comment type="subcellular location">
    <subcellularLocation>
        <location evidence="1 6 7">Nucleus</location>
    </subcellularLocation>
</comment>
<evidence type="ECO:0000256" key="6">
    <source>
        <dbReference type="PROSITE-ProRule" id="PRU00108"/>
    </source>
</evidence>
<name>A0ABN9HXF4_9NEOB</name>
<gene>
    <name evidence="10" type="ORF">SPARVUS_LOCUS16607559</name>
</gene>